<gene>
    <name evidence="1" type="ORF">NCTC5047_06215</name>
</gene>
<evidence type="ECO:0000313" key="2">
    <source>
        <dbReference type="Proteomes" id="UP000254340"/>
    </source>
</evidence>
<dbReference type="EMBL" id="UGLH01000006">
    <property type="protein sequence ID" value="STT85140.1"/>
    <property type="molecule type" value="Genomic_DNA"/>
</dbReference>
<reference evidence="1 2" key="1">
    <citation type="submission" date="2018-06" db="EMBL/GenBank/DDBJ databases">
        <authorList>
            <consortium name="Pathogen Informatics"/>
            <person name="Doyle S."/>
        </authorList>
    </citation>
    <scope>NUCLEOTIDE SEQUENCE [LARGE SCALE GENOMIC DNA]</scope>
    <source>
        <strain evidence="1 2">NCTC5047</strain>
    </source>
</reference>
<dbReference type="Proteomes" id="UP000254340">
    <property type="component" value="Unassembled WGS sequence"/>
</dbReference>
<proteinExistence type="predicted"/>
<protein>
    <submittedName>
        <fullName evidence="1">Uncharacterized protein</fullName>
    </submittedName>
</protein>
<sequence>MNNHRIRLQTDGLIQQRLAGRHSGDDLVHRFASFHLQTVRGEVTDGRTIELVVNQLFQFAIFHRHSSR</sequence>
<evidence type="ECO:0000313" key="1">
    <source>
        <dbReference type="EMBL" id="STT85140.1"/>
    </source>
</evidence>
<organism evidence="1 2">
    <name type="scientific">Klebsiella pneumoniae</name>
    <dbReference type="NCBI Taxonomy" id="573"/>
    <lineage>
        <taxon>Bacteria</taxon>
        <taxon>Pseudomonadati</taxon>
        <taxon>Pseudomonadota</taxon>
        <taxon>Gammaproteobacteria</taxon>
        <taxon>Enterobacterales</taxon>
        <taxon>Enterobacteriaceae</taxon>
        <taxon>Klebsiella/Raoultella group</taxon>
        <taxon>Klebsiella</taxon>
        <taxon>Klebsiella pneumoniae complex</taxon>
    </lineage>
</organism>
<accession>A0A377XQL1</accession>
<name>A0A377XQL1_KLEPN</name>
<dbReference type="AlphaFoldDB" id="A0A377XQL1"/>